<gene>
    <name evidence="3" type="ORF">BU26DRAFT_556336</name>
</gene>
<feature type="compositionally biased region" description="Polar residues" evidence="1">
    <location>
        <begin position="1104"/>
        <end position="1123"/>
    </location>
</feature>
<feature type="compositionally biased region" description="Polar residues" evidence="1">
    <location>
        <begin position="1068"/>
        <end position="1096"/>
    </location>
</feature>
<feature type="compositionally biased region" description="Polar residues" evidence="1">
    <location>
        <begin position="1046"/>
        <end position="1060"/>
    </location>
</feature>
<organism evidence="3 4">
    <name type="scientific">Trematosphaeria pertusa</name>
    <dbReference type="NCBI Taxonomy" id="390896"/>
    <lineage>
        <taxon>Eukaryota</taxon>
        <taxon>Fungi</taxon>
        <taxon>Dikarya</taxon>
        <taxon>Ascomycota</taxon>
        <taxon>Pezizomycotina</taxon>
        <taxon>Dothideomycetes</taxon>
        <taxon>Pleosporomycetidae</taxon>
        <taxon>Pleosporales</taxon>
        <taxon>Massarineae</taxon>
        <taxon>Trematosphaeriaceae</taxon>
        <taxon>Trematosphaeria</taxon>
    </lineage>
</organism>
<feature type="region of interest" description="Disordered" evidence="1">
    <location>
        <begin position="1018"/>
        <end position="1176"/>
    </location>
</feature>
<feature type="compositionally biased region" description="Basic residues" evidence="1">
    <location>
        <begin position="484"/>
        <end position="503"/>
    </location>
</feature>
<accession>A0A6A6HSQ4</accession>
<feature type="compositionally biased region" description="Basic and acidic residues" evidence="1">
    <location>
        <begin position="527"/>
        <end position="537"/>
    </location>
</feature>
<dbReference type="Pfam" id="PF06985">
    <property type="entry name" value="HET"/>
    <property type="match status" value="1"/>
</dbReference>
<evidence type="ECO:0000259" key="2">
    <source>
        <dbReference type="Pfam" id="PF06985"/>
    </source>
</evidence>
<protein>
    <submittedName>
        <fullName evidence="3">HET-domain-containing protein</fullName>
    </submittedName>
</protein>
<dbReference type="InterPro" id="IPR010730">
    <property type="entry name" value="HET"/>
</dbReference>
<sequence>MDRVDQYNSDEAEKSKKLSEFLEYQRRTKKRIPPKYKTFNYEPLPRKDRAIRLLKLLPSSPENPAVECELVTITGKENDRGYEALSWCWGTSDPTAYIHIREDRKIFAKYIRPNLFAALKALRDPVKVRHLWVDDICIDQEDSNEKSHQVEMMWDIYGNADRVCVWLGEANDSSRTALRFIKKEVLQLRDFDELCERGDASKKWRSLLELMQREWFSRRWVVQEIALARTAVIYCGEDHISWKDFAIAVELFVEVETATHRLSEVMQKKSKDRHVPGLFDHVSALGASLLVDATDRLFRDYKQEHLALPDDKNEEEPSDADATSDSESDASSTAVNEGCVSSPSSRRRTNPVFATKSQMQPLLSLEYLVSSLTIFDTSNPHDTIYALLAIAKDTTPTAAELYGAASSDYVRDGLELFTQRKRYHVDYKLPYVDVCKDFIQFCIQRSLQADPSRALDVICRPWATEEKLLESRRRSAKRVEEARKKARVKKERREHRRQARRNQKPGSSFRSVEQAQAIKARTTEQAGAHHGDFETTHQDMPLPSWVPQLSGAPFGMYQLAGVTGPKMSRRNADPLVGLPSSTYKSYSAAETKRVDRKALRFRKRFELGHYSMYVRGFHLDTIGRVEQVARNGQIPKEWAELAEWPDADGRPPEAFWRTLVADRGRDGKNPPQYYSRACAESFKKGGYGSGAVNTTDLINYERNSVVSQFCRRVQAVTWNRALVKTKNGRLGLVGKDIKEGDKVCILYGLSVPVILRESQKKGDEMYGKELVSELKFIVRTVVSCYRQYVARKTQHRRRKNIEMTRLMGKWLEETERSRQTRVKKVEDKKGRTETELMEHFMKKLRESFSDGKAVKEVEDKKGWKNELMEHFMKKVRESFSGWRTVKRKIEWRAMEESRTAIEEKAEAEKEAITGTSEQPMVQVPVQEYSNTSAQDQRPVHVERAAVNDSSNATQGAATKLLQNGTDIHSGPKEQLHYDWWEFNAQLKFGRRWKKIIRARKAKLMQEWKHPKLAALEAARQAPSETGRCDMTNQALSGSPTVVPDHASTSALEQRTVSAVSEASERSRQVQSNDDGNVEETGNQTGSSLRGSDTQGSSRREPTLGDSSHVSFPNSHEASDAETQSENEHRQSSSGVASTNGDRDKLDTTGGAQEPGPSTITATDETPGKALKSTTASEQKICPRCKLPMRDTTGSEADGCIKGILDGLRQRQGQEGFLYYQLLGECYVHGMMDGEAMLYQNEESIASVVFEIR</sequence>
<proteinExistence type="predicted"/>
<dbReference type="EMBL" id="ML987213">
    <property type="protein sequence ID" value="KAF2241214.1"/>
    <property type="molecule type" value="Genomic_DNA"/>
</dbReference>
<dbReference type="PANTHER" id="PTHR24148:SF64">
    <property type="entry name" value="HETEROKARYON INCOMPATIBILITY DOMAIN-CONTAINING PROTEIN"/>
    <property type="match status" value="1"/>
</dbReference>
<evidence type="ECO:0000313" key="3">
    <source>
        <dbReference type="EMBL" id="KAF2241214.1"/>
    </source>
</evidence>
<dbReference type="OrthoDB" id="3477286at2759"/>
<evidence type="ECO:0000256" key="1">
    <source>
        <dbReference type="SAM" id="MobiDB-lite"/>
    </source>
</evidence>
<dbReference type="PANTHER" id="PTHR24148">
    <property type="entry name" value="ANKYRIN REPEAT DOMAIN-CONTAINING PROTEIN 39 HOMOLOG-RELATED"/>
    <property type="match status" value="1"/>
</dbReference>
<dbReference type="RefSeq" id="XP_033676218.1">
    <property type="nucleotide sequence ID" value="XM_033832374.1"/>
</dbReference>
<evidence type="ECO:0000313" key="4">
    <source>
        <dbReference type="Proteomes" id="UP000800094"/>
    </source>
</evidence>
<name>A0A6A6HSQ4_9PLEO</name>
<keyword evidence="4" id="KW-1185">Reference proteome</keyword>
<feature type="compositionally biased region" description="Acidic residues" evidence="1">
    <location>
        <begin position="312"/>
        <end position="328"/>
    </location>
</feature>
<dbReference type="Proteomes" id="UP000800094">
    <property type="component" value="Unassembled WGS sequence"/>
</dbReference>
<dbReference type="InterPro" id="IPR052895">
    <property type="entry name" value="HetReg/Transcr_Mod"/>
</dbReference>
<feature type="region of interest" description="Disordered" evidence="1">
    <location>
        <begin position="307"/>
        <end position="353"/>
    </location>
</feature>
<dbReference type="GeneID" id="54585704"/>
<reference evidence="3" key="1">
    <citation type="journal article" date="2020" name="Stud. Mycol.">
        <title>101 Dothideomycetes genomes: a test case for predicting lifestyles and emergence of pathogens.</title>
        <authorList>
            <person name="Haridas S."/>
            <person name="Albert R."/>
            <person name="Binder M."/>
            <person name="Bloem J."/>
            <person name="Labutti K."/>
            <person name="Salamov A."/>
            <person name="Andreopoulos B."/>
            <person name="Baker S."/>
            <person name="Barry K."/>
            <person name="Bills G."/>
            <person name="Bluhm B."/>
            <person name="Cannon C."/>
            <person name="Castanera R."/>
            <person name="Culley D."/>
            <person name="Daum C."/>
            <person name="Ezra D."/>
            <person name="Gonzalez J."/>
            <person name="Henrissat B."/>
            <person name="Kuo A."/>
            <person name="Liang C."/>
            <person name="Lipzen A."/>
            <person name="Lutzoni F."/>
            <person name="Magnuson J."/>
            <person name="Mondo S."/>
            <person name="Nolan M."/>
            <person name="Ohm R."/>
            <person name="Pangilinan J."/>
            <person name="Park H.-J."/>
            <person name="Ramirez L."/>
            <person name="Alfaro M."/>
            <person name="Sun H."/>
            <person name="Tritt A."/>
            <person name="Yoshinaga Y."/>
            <person name="Zwiers L.-H."/>
            <person name="Turgeon B."/>
            <person name="Goodwin S."/>
            <person name="Spatafora J."/>
            <person name="Crous P."/>
            <person name="Grigoriev I."/>
        </authorList>
    </citation>
    <scope>NUCLEOTIDE SEQUENCE</scope>
    <source>
        <strain evidence="3">CBS 122368</strain>
    </source>
</reference>
<feature type="domain" description="Heterokaryon incompatibility" evidence="2">
    <location>
        <begin position="82"/>
        <end position="224"/>
    </location>
</feature>
<dbReference type="AlphaFoldDB" id="A0A6A6HSQ4"/>
<feature type="compositionally biased region" description="Polar residues" evidence="1">
    <location>
        <begin position="1030"/>
        <end position="1039"/>
    </location>
</feature>
<feature type="region of interest" description="Disordered" evidence="1">
    <location>
        <begin position="470"/>
        <end position="541"/>
    </location>
</feature>
<feature type="compositionally biased region" description="Polar residues" evidence="1">
    <location>
        <begin position="504"/>
        <end position="514"/>
    </location>
</feature>
<feature type="compositionally biased region" description="Basic and acidic residues" evidence="1">
    <location>
        <begin position="470"/>
        <end position="483"/>
    </location>
</feature>